<feature type="transmembrane region" description="Helical" evidence="5">
    <location>
        <begin position="362"/>
        <end position="381"/>
    </location>
</feature>
<feature type="transmembrane region" description="Helical" evidence="5">
    <location>
        <begin position="280"/>
        <end position="303"/>
    </location>
</feature>
<dbReference type="PROSITE" id="PS00236">
    <property type="entry name" value="NEUROTR_ION_CHANNEL"/>
    <property type="match status" value="1"/>
</dbReference>
<dbReference type="EnsemblMetazoa" id="BGLB030245-RA">
    <property type="protein sequence ID" value="BGLB030245-PA"/>
    <property type="gene ID" value="BGLB030245"/>
</dbReference>
<dbReference type="VEuPathDB" id="VectorBase:BGLAX_041090"/>
<dbReference type="SUPFAM" id="SSF90112">
    <property type="entry name" value="Neurotransmitter-gated ion-channel transmembrane pore"/>
    <property type="match status" value="1"/>
</dbReference>
<evidence type="ECO:0000256" key="3">
    <source>
        <dbReference type="ARBA" id="ARBA00022989"/>
    </source>
</evidence>
<evidence type="ECO:0000256" key="4">
    <source>
        <dbReference type="ARBA" id="ARBA00023136"/>
    </source>
</evidence>
<feature type="transmembrane region" description="Helical" evidence="5">
    <location>
        <begin position="219"/>
        <end position="243"/>
    </location>
</feature>
<keyword evidence="5" id="KW-0407">Ion channel</keyword>
<dbReference type="InterPro" id="IPR036734">
    <property type="entry name" value="Neur_chan_lig-bd_sf"/>
</dbReference>
<dbReference type="KEGG" id="bgt:106059616"/>
<dbReference type="GO" id="GO:0005230">
    <property type="term" value="F:extracellular ligand-gated monoatomic ion channel activity"/>
    <property type="evidence" value="ECO:0007669"/>
    <property type="project" value="InterPro"/>
</dbReference>
<accession>A0A2C9LED0</accession>
<sequence length="389" mass="44086">LLIQPISSEQDLNDYSRLRRDILNRSTVLDKVPPNFSGFYIKTRLDINVYIMDILNIDEVGQIMNCIILLSVSWRDSNLQWNPEDFGGLNFTNIDSSSVWLPHLVVSLGAKDSLYLQLADVLTLDFDGLLHLISHHYLSFRCHVDFTKYPFDTQTCGFGLYPMNLPHPPMGIKGDIFESNGIFDLTGEWQVVNHSFSMHKNVKYGDFPRVDLTVKRRSVYYVIVLIFPMVLTSLLVPLVFLIPAETGEKMSYLVAILTSTAIFITLISEVMPRGLSTIPYLAILLFEVLVEGLCAILASLLVLHRYVEEQETKKSNATHEIAQDESKFKKLSKKVHQESELLASEISSHTASRITSQVLDTIFLACFGFGHVMFLLGLFGLSDWLQNVE</sequence>
<dbReference type="PANTHER" id="PTHR18945">
    <property type="entry name" value="NEUROTRANSMITTER GATED ION CHANNEL"/>
    <property type="match status" value="1"/>
</dbReference>
<proteinExistence type="inferred from homology"/>
<keyword evidence="2 5" id="KW-0812">Transmembrane</keyword>
<dbReference type="STRING" id="6526.A0A2C9LED0"/>
<evidence type="ECO:0000313" key="8">
    <source>
        <dbReference type="Proteomes" id="UP000076420"/>
    </source>
</evidence>
<dbReference type="InterPro" id="IPR006202">
    <property type="entry name" value="Neur_chan_lig-bd"/>
</dbReference>
<reference evidence="7" key="1">
    <citation type="submission" date="2020-05" db="UniProtKB">
        <authorList>
            <consortium name="EnsemblMetazoa"/>
        </authorList>
    </citation>
    <scope>IDENTIFICATION</scope>
    <source>
        <strain evidence="7">BB02</strain>
    </source>
</reference>
<dbReference type="Gene3D" id="1.20.58.390">
    <property type="entry name" value="Neurotransmitter-gated ion-channel transmembrane domain"/>
    <property type="match status" value="1"/>
</dbReference>
<dbReference type="CDD" id="cd19051">
    <property type="entry name" value="LGIC_TM_cation"/>
    <property type="match status" value="1"/>
</dbReference>
<dbReference type="Gene3D" id="2.70.170.10">
    <property type="entry name" value="Neurotransmitter-gated ion-channel ligand-binding domain"/>
    <property type="match status" value="1"/>
</dbReference>
<dbReference type="PRINTS" id="PR00252">
    <property type="entry name" value="NRIONCHANNEL"/>
</dbReference>
<keyword evidence="5" id="KW-0406">Ion transport</keyword>
<dbReference type="GO" id="GO:0016020">
    <property type="term" value="C:membrane"/>
    <property type="evidence" value="ECO:0007669"/>
    <property type="project" value="UniProtKB-SubCell"/>
</dbReference>
<evidence type="ECO:0000256" key="2">
    <source>
        <dbReference type="ARBA" id="ARBA00022692"/>
    </source>
</evidence>
<keyword evidence="4 5" id="KW-0472">Membrane</keyword>
<keyword evidence="5" id="KW-0813">Transport</keyword>
<evidence type="ECO:0000259" key="6">
    <source>
        <dbReference type="Pfam" id="PF02931"/>
    </source>
</evidence>
<name>A0A2C9LED0_BIOGL</name>
<evidence type="ECO:0000256" key="1">
    <source>
        <dbReference type="ARBA" id="ARBA00004141"/>
    </source>
</evidence>
<dbReference type="CDD" id="cd18989">
    <property type="entry name" value="LGIC_ECD_cation"/>
    <property type="match status" value="1"/>
</dbReference>
<dbReference type="InterPro" id="IPR038050">
    <property type="entry name" value="Neuro_actylchol_rec"/>
</dbReference>
<protein>
    <recommendedName>
        <fullName evidence="6">Neurotransmitter-gated ion-channel ligand-binding domain-containing protein</fullName>
    </recommendedName>
</protein>
<dbReference type="GO" id="GO:0004888">
    <property type="term" value="F:transmembrane signaling receptor activity"/>
    <property type="evidence" value="ECO:0007669"/>
    <property type="project" value="InterPro"/>
</dbReference>
<dbReference type="AlphaFoldDB" id="A0A2C9LED0"/>
<evidence type="ECO:0000256" key="5">
    <source>
        <dbReference type="RuleBase" id="RU000687"/>
    </source>
</evidence>
<gene>
    <name evidence="7" type="primary">106059616</name>
</gene>
<dbReference type="Pfam" id="PF02931">
    <property type="entry name" value="Neur_chan_LBD"/>
    <property type="match status" value="1"/>
</dbReference>
<dbReference type="InterPro" id="IPR036719">
    <property type="entry name" value="Neuro-gated_channel_TM_sf"/>
</dbReference>
<comment type="similarity">
    <text evidence="5">Belongs to the ligand-gated ion channel (TC 1.A.9) family.</text>
</comment>
<feature type="domain" description="Neurotransmitter-gated ion-channel ligand-binding" evidence="6">
    <location>
        <begin position="43"/>
        <end position="160"/>
    </location>
</feature>
<dbReference type="InterPro" id="IPR006201">
    <property type="entry name" value="Neur_channel"/>
</dbReference>
<organism evidence="7 8">
    <name type="scientific">Biomphalaria glabrata</name>
    <name type="common">Bloodfluke planorb</name>
    <name type="synonym">Freshwater snail</name>
    <dbReference type="NCBI Taxonomy" id="6526"/>
    <lineage>
        <taxon>Eukaryota</taxon>
        <taxon>Metazoa</taxon>
        <taxon>Spiralia</taxon>
        <taxon>Lophotrochozoa</taxon>
        <taxon>Mollusca</taxon>
        <taxon>Gastropoda</taxon>
        <taxon>Heterobranchia</taxon>
        <taxon>Euthyneura</taxon>
        <taxon>Panpulmonata</taxon>
        <taxon>Hygrophila</taxon>
        <taxon>Lymnaeoidea</taxon>
        <taxon>Planorbidae</taxon>
        <taxon>Biomphalaria</taxon>
    </lineage>
</organism>
<dbReference type="VEuPathDB" id="VectorBase:BGLB030245"/>
<keyword evidence="3 5" id="KW-1133">Transmembrane helix</keyword>
<dbReference type="Proteomes" id="UP000076420">
    <property type="component" value="Unassembled WGS sequence"/>
</dbReference>
<dbReference type="InterPro" id="IPR018000">
    <property type="entry name" value="Neurotransmitter_ion_chnl_CS"/>
</dbReference>
<feature type="transmembrane region" description="Helical" evidence="5">
    <location>
        <begin position="250"/>
        <end position="268"/>
    </location>
</feature>
<evidence type="ECO:0000313" key="7">
    <source>
        <dbReference type="EnsemblMetazoa" id="BGLB030245-PA"/>
    </source>
</evidence>
<comment type="subcellular location">
    <subcellularLocation>
        <location evidence="1">Membrane</location>
        <topology evidence="1">Multi-pass membrane protein</topology>
    </subcellularLocation>
</comment>
<dbReference type="SUPFAM" id="SSF63712">
    <property type="entry name" value="Nicotinic receptor ligand binding domain-like"/>
    <property type="match status" value="1"/>
</dbReference>